<reference evidence="2 3" key="1">
    <citation type="submission" date="2019-05" db="EMBL/GenBank/DDBJ databases">
        <title>Another draft genome of Portunus trituberculatus and its Hox gene families provides insights of decapod evolution.</title>
        <authorList>
            <person name="Jeong J.-H."/>
            <person name="Song I."/>
            <person name="Kim S."/>
            <person name="Choi T."/>
            <person name="Kim D."/>
            <person name="Ryu S."/>
            <person name="Kim W."/>
        </authorList>
    </citation>
    <scope>NUCLEOTIDE SEQUENCE [LARGE SCALE GENOMIC DNA]</scope>
    <source>
        <tissue evidence="2">Muscle</tissue>
    </source>
</reference>
<feature type="region of interest" description="Disordered" evidence="1">
    <location>
        <begin position="1"/>
        <end position="20"/>
    </location>
</feature>
<dbReference type="EMBL" id="VSRR010003739">
    <property type="protein sequence ID" value="MPC37296.1"/>
    <property type="molecule type" value="Genomic_DNA"/>
</dbReference>
<accession>A0A5B7EVS9</accession>
<organism evidence="2 3">
    <name type="scientific">Portunus trituberculatus</name>
    <name type="common">Swimming crab</name>
    <name type="synonym">Neptunus trituberculatus</name>
    <dbReference type="NCBI Taxonomy" id="210409"/>
    <lineage>
        <taxon>Eukaryota</taxon>
        <taxon>Metazoa</taxon>
        <taxon>Ecdysozoa</taxon>
        <taxon>Arthropoda</taxon>
        <taxon>Crustacea</taxon>
        <taxon>Multicrustacea</taxon>
        <taxon>Malacostraca</taxon>
        <taxon>Eumalacostraca</taxon>
        <taxon>Eucarida</taxon>
        <taxon>Decapoda</taxon>
        <taxon>Pleocyemata</taxon>
        <taxon>Brachyura</taxon>
        <taxon>Eubrachyura</taxon>
        <taxon>Portunoidea</taxon>
        <taxon>Portunidae</taxon>
        <taxon>Portuninae</taxon>
        <taxon>Portunus</taxon>
    </lineage>
</organism>
<evidence type="ECO:0000313" key="2">
    <source>
        <dbReference type="EMBL" id="MPC37296.1"/>
    </source>
</evidence>
<feature type="compositionally biased region" description="Polar residues" evidence="1">
    <location>
        <begin position="7"/>
        <end position="16"/>
    </location>
</feature>
<keyword evidence="3" id="KW-1185">Reference proteome</keyword>
<evidence type="ECO:0000313" key="3">
    <source>
        <dbReference type="Proteomes" id="UP000324222"/>
    </source>
</evidence>
<proteinExistence type="predicted"/>
<dbReference type="Proteomes" id="UP000324222">
    <property type="component" value="Unassembled WGS sequence"/>
</dbReference>
<gene>
    <name evidence="2" type="ORF">E2C01_030770</name>
</gene>
<evidence type="ECO:0000256" key="1">
    <source>
        <dbReference type="SAM" id="MobiDB-lite"/>
    </source>
</evidence>
<sequence>MQHEETQGTLDNTGRTKQAAMSEVMLSLSRKYDQRRLMWIPEHSCPPPPYPTRDLHSYTTALSLHLSCCPAALLPCHAF</sequence>
<dbReference type="AlphaFoldDB" id="A0A5B7EVS9"/>
<name>A0A5B7EVS9_PORTR</name>
<comment type="caution">
    <text evidence="2">The sequence shown here is derived from an EMBL/GenBank/DDBJ whole genome shotgun (WGS) entry which is preliminary data.</text>
</comment>
<protein>
    <submittedName>
        <fullName evidence="2">Uncharacterized protein</fullName>
    </submittedName>
</protein>